<keyword evidence="2" id="KW-0004">4Fe-4S</keyword>
<dbReference type="PANTHER" id="PTHR43787:SF3">
    <property type="entry name" value="ARYLSULFATASE REGULATORY PROTEIN"/>
    <property type="match status" value="1"/>
</dbReference>
<evidence type="ECO:0000256" key="3">
    <source>
        <dbReference type="ARBA" id="ARBA00022691"/>
    </source>
</evidence>
<keyword evidence="9" id="KW-1185">Reference proteome</keyword>
<name>A0ABX3NLN6_9BACT</name>
<sequence length="434" mass="50860">MKYSQFNSILPFDEHYIMFNTYSNGLLALEPMLKDLIEAARAEGIDNLEEVHPSLFQAMKENGFLIENETDEVEKIKQLRYAIDFNESTYHLTINPTMNCNFKCWYCYETHVKNSRMSEEIIERVNTFLTTQIVHNEKIRSFNLSWFGGEPLLYFYDIVLPIMNHFNKVSDEKQIERGINFTSNGYLINQKMVDVFKKNNVTALQITLDGYGEEHDTVRYVSSTRGSYEKIIENVLLMLKHEIFIRLRINYTHTNIQNCHKIIDDLIPLNQRERQFLMLDFHRVWQDHVPQQEGFISAQIDKFRKAGFTVNSNLSMDNVRNSCYADKKNSAVINYNGDVFKCTARDFTTFKRDGYINEGGEIIWENGSLENRMDIKFKNKPCLSCKLLPVCNGGCSQHAVEYIAKGEEYCIFDHDENKKNEVVRQKIKDLVDFD</sequence>
<dbReference type="Proteomes" id="UP000192277">
    <property type="component" value="Unassembled WGS sequence"/>
</dbReference>
<evidence type="ECO:0000259" key="7">
    <source>
        <dbReference type="Pfam" id="PF04055"/>
    </source>
</evidence>
<keyword evidence="4" id="KW-0479">Metal-binding</keyword>
<evidence type="ECO:0000313" key="8">
    <source>
        <dbReference type="EMBL" id="OQP39092.1"/>
    </source>
</evidence>
<dbReference type="SUPFAM" id="SSF102114">
    <property type="entry name" value="Radical SAM enzymes"/>
    <property type="match status" value="1"/>
</dbReference>
<comment type="caution">
    <text evidence="8">The sequence shown here is derived from an EMBL/GenBank/DDBJ whole genome shotgun (WGS) entry which is preliminary data.</text>
</comment>
<dbReference type="Gene3D" id="3.20.20.70">
    <property type="entry name" value="Aldolase class I"/>
    <property type="match status" value="1"/>
</dbReference>
<proteinExistence type="predicted"/>
<protein>
    <recommendedName>
        <fullName evidence="7">Radical SAM core domain-containing protein</fullName>
    </recommendedName>
</protein>
<accession>A0ABX3NLN6</accession>
<evidence type="ECO:0000256" key="5">
    <source>
        <dbReference type="ARBA" id="ARBA00023004"/>
    </source>
</evidence>
<dbReference type="SFLD" id="SFLDS00029">
    <property type="entry name" value="Radical_SAM"/>
    <property type="match status" value="1"/>
</dbReference>
<dbReference type="SFLD" id="SFLDG01067">
    <property type="entry name" value="SPASM/twitch_domain_containing"/>
    <property type="match status" value="1"/>
</dbReference>
<evidence type="ECO:0000313" key="9">
    <source>
        <dbReference type="Proteomes" id="UP000192277"/>
    </source>
</evidence>
<keyword evidence="5" id="KW-0408">Iron</keyword>
<dbReference type="InterPro" id="IPR023885">
    <property type="entry name" value="4Fe4S-binding_SPASM_dom"/>
</dbReference>
<dbReference type="InterPro" id="IPR058240">
    <property type="entry name" value="rSAM_sf"/>
</dbReference>
<comment type="cofactor">
    <cofactor evidence="1">
        <name>[4Fe-4S] cluster</name>
        <dbReference type="ChEBI" id="CHEBI:49883"/>
    </cofactor>
</comment>
<dbReference type="RefSeq" id="WP_014217145.1">
    <property type="nucleotide sequence ID" value="NZ_LWBO01000084.1"/>
</dbReference>
<evidence type="ECO:0000256" key="4">
    <source>
        <dbReference type="ARBA" id="ARBA00022723"/>
    </source>
</evidence>
<dbReference type="CDD" id="cd01335">
    <property type="entry name" value="Radical_SAM"/>
    <property type="match status" value="1"/>
</dbReference>
<feature type="domain" description="Radical SAM core" evidence="7">
    <location>
        <begin position="94"/>
        <end position="244"/>
    </location>
</feature>
<dbReference type="PANTHER" id="PTHR43787">
    <property type="entry name" value="FEMO COFACTOR BIOSYNTHESIS PROTEIN NIFB-RELATED"/>
    <property type="match status" value="1"/>
</dbReference>
<reference evidence="8 9" key="1">
    <citation type="submission" date="2016-04" db="EMBL/GenBank/DDBJ databases">
        <authorList>
            <person name="Chen L."/>
            <person name="Zhuang W."/>
            <person name="Wang G."/>
        </authorList>
    </citation>
    <scope>NUCLEOTIDE SEQUENCE [LARGE SCALE GENOMIC DNA]</scope>
    <source>
        <strain evidence="9">GR20</strain>
    </source>
</reference>
<evidence type="ECO:0000256" key="2">
    <source>
        <dbReference type="ARBA" id="ARBA00022485"/>
    </source>
</evidence>
<organism evidence="8 9">
    <name type="scientific">Niastella koreensis</name>
    <dbReference type="NCBI Taxonomy" id="354356"/>
    <lineage>
        <taxon>Bacteria</taxon>
        <taxon>Pseudomonadati</taxon>
        <taxon>Bacteroidota</taxon>
        <taxon>Chitinophagia</taxon>
        <taxon>Chitinophagales</taxon>
        <taxon>Chitinophagaceae</taxon>
        <taxon>Niastella</taxon>
    </lineage>
</organism>
<dbReference type="InterPro" id="IPR013785">
    <property type="entry name" value="Aldolase_TIM"/>
</dbReference>
<dbReference type="InterPro" id="IPR007197">
    <property type="entry name" value="rSAM"/>
</dbReference>
<dbReference type="EMBL" id="LWBO01000084">
    <property type="protein sequence ID" value="OQP39092.1"/>
    <property type="molecule type" value="Genomic_DNA"/>
</dbReference>
<dbReference type="Pfam" id="PF04055">
    <property type="entry name" value="Radical_SAM"/>
    <property type="match status" value="1"/>
</dbReference>
<gene>
    <name evidence="8" type="ORF">A4D02_17300</name>
</gene>
<keyword evidence="3" id="KW-0949">S-adenosyl-L-methionine</keyword>
<evidence type="ECO:0000256" key="6">
    <source>
        <dbReference type="ARBA" id="ARBA00023014"/>
    </source>
</evidence>
<evidence type="ECO:0000256" key="1">
    <source>
        <dbReference type="ARBA" id="ARBA00001966"/>
    </source>
</evidence>
<keyword evidence="6" id="KW-0411">Iron-sulfur</keyword>
<dbReference type="NCBIfam" id="TIGR04085">
    <property type="entry name" value="rSAM_more_4Fe4S"/>
    <property type="match status" value="1"/>
</dbReference>